<keyword evidence="1" id="KW-0677">Repeat</keyword>
<feature type="repeat" description="ANK" evidence="2">
    <location>
        <begin position="1601"/>
        <end position="1638"/>
    </location>
</feature>
<dbReference type="Pfam" id="PF24883">
    <property type="entry name" value="NPHP3_N"/>
    <property type="match status" value="1"/>
</dbReference>
<keyword evidence="2" id="KW-0040">ANK repeat</keyword>
<dbReference type="SMART" id="SM00248">
    <property type="entry name" value="ANK"/>
    <property type="match status" value="25"/>
</dbReference>
<dbReference type="PROSITE" id="PS50297">
    <property type="entry name" value="ANK_REP_REGION"/>
    <property type="match status" value="5"/>
</dbReference>
<gene>
    <name evidence="4" type="ORF">B0T14DRAFT_460798</name>
</gene>
<dbReference type="PANTHER" id="PTHR24118:SF100">
    <property type="entry name" value="FYVE-TYPE DOMAIN-CONTAINING PROTEIN"/>
    <property type="match status" value="1"/>
</dbReference>
<evidence type="ECO:0000256" key="2">
    <source>
        <dbReference type="PROSITE-ProRule" id="PRU00023"/>
    </source>
</evidence>
<feature type="repeat" description="ANK" evidence="2">
    <location>
        <begin position="958"/>
        <end position="996"/>
    </location>
</feature>
<dbReference type="PROSITE" id="PS50088">
    <property type="entry name" value="ANK_REPEAT"/>
    <property type="match status" value="7"/>
</dbReference>
<feature type="repeat" description="ANK" evidence="2">
    <location>
        <begin position="1564"/>
        <end position="1600"/>
    </location>
</feature>
<dbReference type="InterPro" id="IPR027417">
    <property type="entry name" value="P-loop_NTPase"/>
</dbReference>
<dbReference type="SUPFAM" id="SSF48403">
    <property type="entry name" value="Ankyrin repeat"/>
    <property type="match status" value="6"/>
</dbReference>
<feature type="repeat" description="ANK" evidence="2">
    <location>
        <begin position="603"/>
        <end position="627"/>
    </location>
</feature>
<dbReference type="PRINTS" id="PR01415">
    <property type="entry name" value="ANKYRIN"/>
</dbReference>
<feature type="repeat" description="ANK" evidence="2">
    <location>
        <begin position="570"/>
        <end position="602"/>
    </location>
</feature>
<evidence type="ECO:0000313" key="4">
    <source>
        <dbReference type="EMBL" id="KAK0617678.1"/>
    </source>
</evidence>
<dbReference type="SUPFAM" id="SSF52540">
    <property type="entry name" value="P-loop containing nucleoside triphosphate hydrolases"/>
    <property type="match status" value="1"/>
</dbReference>
<feature type="non-terminal residue" evidence="4">
    <location>
        <position position="2066"/>
    </location>
</feature>
<evidence type="ECO:0000259" key="3">
    <source>
        <dbReference type="Pfam" id="PF24883"/>
    </source>
</evidence>
<feature type="repeat" description="ANK" evidence="2">
    <location>
        <begin position="1203"/>
        <end position="1225"/>
    </location>
</feature>
<accession>A0AA40BXX7</accession>
<dbReference type="Gene3D" id="1.25.40.20">
    <property type="entry name" value="Ankyrin repeat-containing domain"/>
    <property type="match status" value="6"/>
</dbReference>
<dbReference type="PANTHER" id="PTHR24118">
    <property type="entry name" value="POTE ANKYRIN DOMAIN"/>
    <property type="match status" value="1"/>
</dbReference>
<comment type="caution">
    <text evidence="4">The sequence shown here is derived from an EMBL/GenBank/DDBJ whole genome shotgun (WGS) entry which is preliminary data.</text>
</comment>
<protein>
    <submittedName>
        <fullName evidence="4">Ankyrin repeat-containing domain protein</fullName>
    </submittedName>
</protein>
<feature type="repeat" description="ANK" evidence="2">
    <location>
        <begin position="711"/>
        <end position="743"/>
    </location>
</feature>
<feature type="domain" description="Nephrocystin 3-like N-terminal" evidence="3">
    <location>
        <begin position="70"/>
        <end position="231"/>
    </location>
</feature>
<keyword evidence="5" id="KW-1185">Reference proteome</keyword>
<proteinExistence type="predicted"/>
<dbReference type="Gene3D" id="3.40.50.300">
    <property type="entry name" value="P-loop containing nucleotide triphosphate hydrolases"/>
    <property type="match status" value="1"/>
</dbReference>
<dbReference type="InterPro" id="IPR036770">
    <property type="entry name" value="Ankyrin_rpt-contain_sf"/>
</dbReference>
<dbReference type="Pfam" id="PF12796">
    <property type="entry name" value="Ank_2"/>
    <property type="match status" value="4"/>
</dbReference>
<evidence type="ECO:0000256" key="1">
    <source>
        <dbReference type="ARBA" id="ARBA00022737"/>
    </source>
</evidence>
<evidence type="ECO:0000313" key="5">
    <source>
        <dbReference type="Proteomes" id="UP001175000"/>
    </source>
</evidence>
<sequence length="2066" mass="230562">MSQTAEPANAGNWDQDAVILERDDVSDFNEENILPQPPVVLAKIRTWLQPTEYDNEGGEFRKHLKSHLPGTGAWLFSSDVYQQWHSNQDKGLLWVRGIPGSGKSVFAASIIERLRQEKCPVLYFFFRQIIDANHSPTAALRDWLAQLLPLSPPLQVTLKEYVDKNRHLDSLSSDDLWHHLRQATIYIPKVYCVVDALDEMDQTSDFEPFLHSISTLAAWRPSQVKIVATSRPVTYVEKPLREAQAFHIRLEERQVDKDIAKYVRHKLSKTKIPADMRAKIRAAVPGRANGLFLYAKLAMDAFLRPGAEPAEVLEHLPQDLNIMYTDLLREHSRRSGVPDDTQLLILQSVTHATRPLRLLEIAEFIDVTERAPEERDLNSAKNLVRSACGPLLEILPDETVSVVHHSLTEFLNGSTRQFTPGSFPVLEQGPTHEHLALVCLRYLLSGILDKIQIRDPGSRGNRPQDFAAPSEHESLRLAHPFLDYAAKNWNVHAYKSSLAGHDSSRVNNLIDELLASDTMRKWATLVPGTLDKCNRGAPTALIIAVEFGLAQYVKLLFRQPGADIDEAARQSGSALCAAAREGHEEVIEVLLQAGADIHAKDNRGNTPLLLAADRGRVEVARTLLRAGDSPFDKVWVTDDTFGRCNSQQLSPLSVACNHGHMQIVAEFASHAKTACQSRQLLKAAVASNRPEMVELALQHPPVDANTPTSERGDTVLFTACSKQSPQIIRLLLNAGADPNAWASHDSEYDPGGNTPLHALIAGSRNHPEYPPEPAIPKNYPNAPLQRTHLPHHQPDYSLERTAECLKLLLASGADVNRLDSKGNSILHHVKDAALARLLLDAEADPNITNKGGETLLHLCDNEDLLRVILEDSKTDLERKSDKDFLTPLLCALQDHKISIALILLDRGASAAAVEEYTSNGAFHFAIQSWGRSAEPEQVRHLFRRLQECGGDPNLANRDGERPLHLFASRDNIDSIVCEAILCSLVDVGADLEARDRKGRTPFFKLMTTESSHPACTWEMMIKAGAKINTVDFEGRTALHYHNQYNVYKEGELFAKFIEHGLEPKQSDHAGNTLWHARIPALSRARFELRKPGDPPVQLQMLFKAGIDILQPNHAGRTPLHQLCCYRSDAFRERDTRSENTTEAHFIQKRQTMLEYVISQYSGHGIDQTDRDGVTALHLASTHCEITTRILLQAGADPRKATHEGLTPLHLAARSRQPSTVAILLECIKSRYSGEDLFAAVSATEQSWPPRTPLHYACASGVAASVQLLLEATPANVVDGMGRRSSYSLWPACVEFEEEGLRWPMDPYGLFEPGWEPTAGSVLVEDTHRSKNAKGLKFPPERLEEILDLLATYTPLSLDEMNKVIFIAASKNFDYTTECLYRKRRTLFPEAEELTSLGVKLCLARREASRVVVFQHTVPQGQKRAPPWGYGLHWTFESSMGLRDFYLAAETVLRNGGLQADDTGRIILHDLVVGGFASLLKKVATRDLVAQLGGWELRQELSKKSQRQDKQRPKKDNYPLLLLACDTEYPNMDVIRVLVEDLGVDISSRSMAVLNERSIEEKTVQDRTALHVLAEGVHWWQSHLALPYLIEHGASINARDGAGLTPLLSALNRIHTPGFQPHTVEVLVHHGADLNEIDPRGDSCLTQAIGNMEIFHLLLRNGAIATSSVFITAIKNQRVDVLEALLKHGADPNIRRTAEEDKHSPFDSPYPLDLALRPADISERQGIDAHKKMVRLLLEHGADPQATYPKTTLTHRAIQHSRLVRMILDLPRLDLKARDAEGRTLLHVACKTHFKPEYAEYGPDVTQDLRHPVDMLLDRGADIRACSRDDSTTLHHLISEVGYLGGENDRLLRRVARAAPELVNQPNDKGQTPLHKAISTRGLRWSCDHPPFKLGNTLLFLGADPHLPDPQGNTPLHLLLRGQWRIDRNNELNCSLASVFRTLIASGVDVNARNQDGETPLFSFCRFGSVYYLDSLLGDGTRTTKRKKSDSALWELFDKVGMDWKVVNNAGESLLHAVAVSRDREVEKFRKVMGKGVDPLREDIKQRTALDVAAAVGARQILGLFKR</sequence>
<dbReference type="InterPro" id="IPR002110">
    <property type="entry name" value="Ankyrin_rpt"/>
</dbReference>
<reference evidence="4" key="1">
    <citation type="submission" date="2023-06" db="EMBL/GenBank/DDBJ databases">
        <title>Genome-scale phylogeny and comparative genomics of the fungal order Sordariales.</title>
        <authorList>
            <consortium name="Lawrence Berkeley National Laboratory"/>
            <person name="Hensen N."/>
            <person name="Bonometti L."/>
            <person name="Westerberg I."/>
            <person name="Brannstrom I.O."/>
            <person name="Guillou S."/>
            <person name="Cros-Aarteil S."/>
            <person name="Calhoun S."/>
            <person name="Haridas S."/>
            <person name="Kuo A."/>
            <person name="Mondo S."/>
            <person name="Pangilinan J."/>
            <person name="Riley R."/>
            <person name="Labutti K."/>
            <person name="Andreopoulos B."/>
            <person name="Lipzen A."/>
            <person name="Chen C."/>
            <person name="Yanf M."/>
            <person name="Daum C."/>
            <person name="Ng V."/>
            <person name="Clum A."/>
            <person name="Steindorff A."/>
            <person name="Ohm R."/>
            <person name="Martin F."/>
            <person name="Silar P."/>
            <person name="Natvig D."/>
            <person name="Lalanne C."/>
            <person name="Gautier V."/>
            <person name="Ament-Velasquez S.L."/>
            <person name="Kruys A."/>
            <person name="Hutchinson M.I."/>
            <person name="Powell A.J."/>
            <person name="Barry K."/>
            <person name="Miller A.N."/>
            <person name="Grigoriev I.V."/>
            <person name="Debuchy R."/>
            <person name="Gladieux P."/>
            <person name="Thoren M.H."/>
            <person name="Johannesson H."/>
        </authorList>
    </citation>
    <scope>NUCLEOTIDE SEQUENCE</scope>
    <source>
        <strain evidence="4">CBS 606.72</strain>
    </source>
</reference>
<organism evidence="4 5">
    <name type="scientific">Immersiella caudata</name>
    <dbReference type="NCBI Taxonomy" id="314043"/>
    <lineage>
        <taxon>Eukaryota</taxon>
        <taxon>Fungi</taxon>
        <taxon>Dikarya</taxon>
        <taxon>Ascomycota</taxon>
        <taxon>Pezizomycotina</taxon>
        <taxon>Sordariomycetes</taxon>
        <taxon>Sordariomycetidae</taxon>
        <taxon>Sordariales</taxon>
        <taxon>Lasiosphaeriaceae</taxon>
        <taxon>Immersiella</taxon>
    </lineage>
</organism>
<name>A0AA40BXX7_9PEZI</name>
<dbReference type="InterPro" id="IPR056884">
    <property type="entry name" value="NPHP3-like_N"/>
</dbReference>
<dbReference type="Proteomes" id="UP001175000">
    <property type="component" value="Unassembled WGS sequence"/>
</dbReference>
<dbReference type="EMBL" id="JAULSU010000005">
    <property type="protein sequence ID" value="KAK0617678.1"/>
    <property type="molecule type" value="Genomic_DNA"/>
</dbReference>